<dbReference type="InterPro" id="IPR000417">
    <property type="entry name" value="Hyethyz_kinase"/>
</dbReference>
<evidence type="ECO:0000256" key="4">
    <source>
        <dbReference type="ARBA" id="ARBA00022679"/>
    </source>
</evidence>
<evidence type="ECO:0000256" key="8">
    <source>
        <dbReference type="ARBA" id="ARBA00022840"/>
    </source>
</evidence>
<dbReference type="AlphaFoldDB" id="A0A1H4C154"/>
<dbReference type="STRING" id="89524.SAMN05444370_106150"/>
<comment type="catalytic activity">
    <reaction evidence="1 11">
        <text>5-(2-hydroxyethyl)-4-methylthiazole + ATP = 4-methyl-5-(2-phosphooxyethyl)-thiazole + ADP + H(+)</text>
        <dbReference type="Rhea" id="RHEA:24212"/>
        <dbReference type="ChEBI" id="CHEBI:15378"/>
        <dbReference type="ChEBI" id="CHEBI:17957"/>
        <dbReference type="ChEBI" id="CHEBI:30616"/>
        <dbReference type="ChEBI" id="CHEBI:58296"/>
        <dbReference type="ChEBI" id="CHEBI:456216"/>
        <dbReference type="EC" id="2.7.1.50"/>
    </reaction>
</comment>
<comment type="cofactor">
    <cofactor evidence="2 11">
        <name>Mg(2+)</name>
        <dbReference type="ChEBI" id="CHEBI:18420"/>
    </cofactor>
</comment>
<dbReference type="GO" id="GO:0004417">
    <property type="term" value="F:hydroxyethylthiazole kinase activity"/>
    <property type="evidence" value="ECO:0007669"/>
    <property type="project" value="UniProtKB-UniRule"/>
</dbReference>
<keyword evidence="4 11" id="KW-0808">Transferase</keyword>
<dbReference type="Gene3D" id="3.40.1190.20">
    <property type="match status" value="1"/>
</dbReference>
<keyword evidence="6 11" id="KW-0547">Nucleotide-binding</keyword>
<keyword evidence="9 11" id="KW-0460">Magnesium</keyword>
<comment type="function">
    <text evidence="11">Catalyzes the phosphorylation of the hydroxyl group of 4-methyl-5-beta-hydroxyethylthiazole (THZ).</text>
</comment>
<evidence type="ECO:0000256" key="10">
    <source>
        <dbReference type="ARBA" id="ARBA00022977"/>
    </source>
</evidence>
<dbReference type="NCBIfam" id="NF006830">
    <property type="entry name" value="PRK09355.1"/>
    <property type="match status" value="1"/>
</dbReference>
<organism evidence="12 13">
    <name type="scientific">Rubrimonas cliftonensis</name>
    <dbReference type="NCBI Taxonomy" id="89524"/>
    <lineage>
        <taxon>Bacteria</taxon>
        <taxon>Pseudomonadati</taxon>
        <taxon>Pseudomonadota</taxon>
        <taxon>Alphaproteobacteria</taxon>
        <taxon>Rhodobacterales</taxon>
        <taxon>Paracoccaceae</taxon>
        <taxon>Rubrimonas</taxon>
    </lineage>
</organism>
<name>A0A1H4C154_9RHOB</name>
<evidence type="ECO:0000256" key="6">
    <source>
        <dbReference type="ARBA" id="ARBA00022741"/>
    </source>
</evidence>
<dbReference type="Proteomes" id="UP000198703">
    <property type="component" value="Unassembled WGS sequence"/>
</dbReference>
<dbReference type="UniPathway" id="UPA00060">
    <property type="reaction ID" value="UER00139"/>
</dbReference>
<evidence type="ECO:0000256" key="5">
    <source>
        <dbReference type="ARBA" id="ARBA00022723"/>
    </source>
</evidence>
<dbReference type="GO" id="GO:0009228">
    <property type="term" value="P:thiamine biosynthetic process"/>
    <property type="evidence" value="ECO:0007669"/>
    <property type="project" value="UniProtKB-KW"/>
</dbReference>
<dbReference type="HAMAP" id="MF_00228">
    <property type="entry name" value="Thz_kinase"/>
    <property type="match status" value="1"/>
</dbReference>
<dbReference type="GO" id="GO:0009229">
    <property type="term" value="P:thiamine diphosphate biosynthetic process"/>
    <property type="evidence" value="ECO:0007669"/>
    <property type="project" value="UniProtKB-UniRule"/>
</dbReference>
<dbReference type="RefSeq" id="WP_093253677.1">
    <property type="nucleotide sequence ID" value="NZ_FNQM01000006.1"/>
</dbReference>
<dbReference type="InterPro" id="IPR029056">
    <property type="entry name" value="Ribokinase-like"/>
</dbReference>
<evidence type="ECO:0000256" key="1">
    <source>
        <dbReference type="ARBA" id="ARBA00001771"/>
    </source>
</evidence>
<keyword evidence="7 11" id="KW-0418">Kinase</keyword>
<evidence type="ECO:0000313" key="13">
    <source>
        <dbReference type="Proteomes" id="UP000198703"/>
    </source>
</evidence>
<dbReference type="PRINTS" id="PR01099">
    <property type="entry name" value="HYETHTZKNASE"/>
</dbReference>
<dbReference type="SUPFAM" id="SSF53613">
    <property type="entry name" value="Ribokinase-like"/>
    <property type="match status" value="1"/>
</dbReference>
<comment type="similarity">
    <text evidence="11">Belongs to the Thz kinase family.</text>
</comment>
<dbReference type="GO" id="GO:0005524">
    <property type="term" value="F:ATP binding"/>
    <property type="evidence" value="ECO:0007669"/>
    <property type="project" value="UniProtKB-UniRule"/>
</dbReference>
<reference evidence="12 13" key="1">
    <citation type="submission" date="2016-10" db="EMBL/GenBank/DDBJ databases">
        <authorList>
            <person name="de Groot N.N."/>
        </authorList>
    </citation>
    <scope>NUCLEOTIDE SEQUENCE [LARGE SCALE GENOMIC DNA]</scope>
    <source>
        <strain evidence="12 13">DSM 15345</strain>
    </source>
</reference>
<dbReference type="EC" id="2.7.1.50" evidence="11"/>
<feature type="binding site" evidence="11">
    <location>
        <position position="43"/>
    </location>
    <ligand>
        <name>substrate</name>
    </ligand>
</feature>
<evidence type="ECO:0000313" key="12">
    <source>
        <dbReference type="EMBL" id="SEA54106.1"/>
    </source>
</evidence>
<feature type="binding site" evidence="11">
    <location>
        <position position="191"/>
    </location>
    <ligand>
        <name>substrate</name>
    </ligand>
</feature>
<keyword evidence="5 11" id="KW-0479">Metal-binding</keyword>
<evidence type="ECO:0000256" key="3">
    <source>
        <dbReference type="ARBA" id="ARBA00004868"/>
    </source>
</evidence>
<feature type="binding site" evidence="11">
    <location>
        <position position="118"/>
    </location>
    <ligand>
        <name>ATP</name>
        <dbReference type="ChEBI" id="CHEBI:30616"/>
    </ligand>
</feature>
<dbReference type="GO" id="GO:0000287">
    <property type="term" value="F:magnesium ion binding"/>
    <property type="evidence" value="ECO:0007669"/>
    <property type="project" value="UniProtKB-UniRule"/>
</dbReference>
<dbReference type="PIRSF" id="PIRSF000513">
    <property type="entry name" value="Thz_kinase"/>
    <property type="match status" value="1"/>
</dbReference>
<sequence>MIDCADHLGAMRAAAPLVHCVTNFVAMEPTANALLAAGAAPAMAHAVEEAGDFATVAAAVSINIGTPSPRWAEGMAAAAGAAAARGAPWVLDPVAVYASPWRGELAARLLALKPTAVRGNASEVLALAGGASAGRGPDAGDAVAAAEDAARRLARATGGVVAVTGPEDFVTDGRRDLRVSGGDKLMTRVTALGCALSAMVGAFLATGRPPLEATAAALAYYGLAGARAAREASGPGSFAPLFLDALAGLDPAADAGALAAAVREGA</sequence>
<proteinExistence type="inferred from homology"/>
<dbReference type="Pfam" id="PF02110">
    <property type="entry name" value="HK"/>
    <property type="match status" value="1"/>
</dbReference>
<comment type="pathway">
    <text evidence="3 11">Cofactor biosynthesis; thiamine diphosphate biosynthesis; 4-methyl-5-(2-phosphoethyl)-thiazole from 5-(2-hydroxyethyl)-4-methylthiazole: step 1/1.</text>
</comment>
<dbReference type="EMBL" id="FNQM01000006">
    <property type="protein sequence ID" value="SEA54106.1"/>
    <property type="molecule type" value="Genomic_DNA"/>
</dbReference>
<dbReference type="OrthoDB" id="8909021at2"/>
<protein>
    <recommendedName>
        <fullName evidence="11">Hydroxyethylthiazole kinase</fullName>
        <ecNumber evidence="11">2.7.1.50</ecNumber>
    </recommendedName>
    <alternativeName>
        <fullName evidence="11">4-methyl-5-beta-hydroxyethylthiazole kinase</fullName>
        <shortName evidence="11">TH kinase</shortName>
        <shortName evidence="11">Thz kinase</shortName>
    </alternativeName>
</protein>
<evidence type="ECO:0000256" key="9">
    <source>
        <dbReference type="ARBA" id="ARBA00022842"/>
    </source>
</evidence>
<evidence type="ECO:0000256" key="11">
    <source>
        <dbReference type="HAMAP-Rule" id="MF_00228"/>
    </source>
</evidence>
<keyword evidence="10 11" id="KW-0784">Thiamine biosynthesis</keyword>
<keyword evidence="8 11" id="KW-0067">ATP-binding</keyword>
<keyword evidence="13" id="KW-1185">Reference proteome</keyword>
<evidence type="ECO:0000256" key="7">
    <source>
        <dbReference type="ARBA" id="ARBA00022777"/>
    </source>
</evidence>
<gene>
    <name evidence="11" type="primary">thiM</name>
    <name evidence="12" type="ORF">SAMN05444370_106150</name>
</gene>
<accession>A0A1H4C154</accession>
<feature type="binding site" evidence="11">
    <location>
        <position position="164"/>
    </location>
    <ligand>
        <name>ATP</name>
        <dbReference type="ChEBI" id="CHEBI:30616"/>
    </ligand>
</feature>
<evidence type="ECO:0000256" key="2">
    <source>
        <dbReference type="ARBA" id="ARBA00001946"/>
    </source>
</evidence>